<organism evidence="2 3">
    <name type="scientific">Oceanobacillus piezotolerans</name>
    <dbReference type="NCBI Taxonomy" id="2448030"/>
    <lineage>
        <taxon>Bacteria</taxon>
        <taxon>Bacillati</taxon>
        <taxon>Bacillota</taxon>
        <taxon>Bacilli</taxon>
        <taxon>Bacillales</taxon>
        <taxon>Bacillaceae</taxon>
        <taxon>Oceanobacillus</taxon>
    </lineage>
</organism>
<dbReference type="Gene3D" id="3.40.630.30">
    <property type="match status" value="1"/>
</dbReference>
<evidence type="ECO:0000259" key="1">
    <source>
        <dbReference type="PROSITE" id="PS51186"/>
    </source>
</evidence>
<feature type="domain" description="N-acetyltransferase" evidence="1">
    <location>
        <begin position="150"/>
        <end position="289"/>
    </location>
</feature>
<dbReference type="InterPro" id="IPR013653">
    <property type="entry name" value="GCN5-like_dom"/>
</dbReference>
<dbReference type="InterPro" id="IPR000182">
    <property type="entry name" value="GNAT_dom"/>
</dbReference>
<gene>
    <name evidence="2" type="ORF">D8M04_14880</name>
</gene>
<dbReference type="PANTHER" id="PTHR31143">
    <property type="match status" value="1"/>
</dbReference>
<name>A0A498D3N7_9BACI</name>
<dbReference type="Pfam" id="PF08445">
    <property type="entry name" value="FR47"/>
    <property type="match status" value="1"/>
</dbReference>
<keyword evidence="3" id="KW-1185">Reference proteome</keyword>
<dbReference type="InterPro" id="IPR016181">
    <property type="entry name" value="Acyl_CoA_acyltransferase"/>
</dbReference>
<dbReference type="AlphaFoldDB" id="A0A498D3N7"/>
<dbReference type="EMBL" id="RCHR01000005">
    <property type="protein sequence ID" value="RLL42831.1"/>
    <property type="molecule type" value="Genomic_DNA"/>
</dbReference>
<sequence length="289" mass="32617">MKKGEVKSMKIVFSPNIHTYIEKVEALLLKKEASNNLILGLLDYFKTTISRDVHFGYIEENGIVTDAFMQTPPNNWILADIDSPNQASASMLAANFYNKGIKVPGVLGPVEKVEAFVEEWTKRKRVTAAIHMHQLVYELRKVQVQIDGYGEMLPAAKADHDLVKRWLIHFGKEANEPMSEIKADQMATKYIENGSLYFWVVDGKPVSMANQSRKTKNGATINAVYTPDEFKRNGYATNVVAALSKKLLDEGFSFCSLYTDRENKTSNGIYKKIGYEVVGSSIVYHFENK</sequence>
<accession>A0A498D3N7</accession>
<reference evidence="2 3" key="1">
    <citation type="submission" date="2018-10" db="EMBL/GenBank/DDBJ databases">
        <title>Oceanobacillus sp. YLB-02 draft genome.</title>
        <authorList>
            <person name="Yu L."/>
        </authorList>
    </citation>
    <scope>NUCLEOTIDE SEQUENCE [LARGE SCALE GENOMIC DNA]</scope>
    <source>
        <strain evidence="2 3">YLB-02</strain>
    </source>
</reference>
<evidence type="ECO:0000313" key="3">
    <source>
        <dbReference type="Proteomes" id="UP000270219"/>
    </source>
</evidence>
<dbReference type="PANTHER" id="PTHR31143:SF2">
    <property type="entry name" value="FR47-LIKE DOMAIN-CONTAINING PROTEIN-RELATED"/>
    <property type="match status" value="1"/>
</dbReference>
<protein>
    <submittedName>
        <fullName evidence="2">GNAT family N-acetyltransferase</fullName>
    </submittedName>
</protein>
<dbReference type="SUPFAM" id="SSF55729">
    <property type="entry name" value="Acyl-CoA N-acyltransferases (Nat)"/>
    <property type="match status" value="1"/>
</dbReference>
<keyword evidence="2" id="KW-0808">Transferase</keyword>
<dbReference type="GO" id="GO:0016747">
    <property type="term" value="F:acyltransferase activity, transferring groups other than amino-acyl groups"/>
    <property type="evidence" value="ECO:0007669"/>
    <property type="project" value="InterPro"/>
</dbReference>
<evidence type="ECO:0000313" key="2">
    <source>
        <dbReference type="EMBL" id="RLL42831.1"/>
    </source>
</evidence>
<proteinExistence type="predicted"/>
<dbReference type="PROSITE" id="PS51186">
    <property type="entry name" value="GNAT"/>
    <property type="match status" value="1"/>
</dbReference>
<comment type="caution">
    <text evidence="2">The sequence shown here is derived from an EMBL/GenBank/DDBJ whole genome shotgun (WGS) entry which is preliminary data.</text>
</comment>
<dbReference type="InterPro" id="IPR027365">
    <property type="entry name" value="GNAT_acetyltra_YdfB-like"/>
</dbReference>
<dbReference type="Proteomes" id="UP000270219">
    <property type="component" value="Unassembled WGS sequence"/>
</dbReference>